<name>A0A1V0SCL7_9VIRU</name>
<evidence type="ECO:0000313" key="1">
    <source>
        <dbReference type="EMBL" id="ARF09456.1"/>
    </source>
</evidence>
<reference evidence="1" key="1">
    <citation type="journal article" date="2017" name="Science">
        <title>Giant viruses with an expanded complement of translation system components.</title>
        <authorList>
            <person name="Schulz F."/>
            <person name="Yutin N."/>
            <person name="Ivanova N.N."/>
            <person name="Ortega D.R."/>
            <person name="Lee T.K."/>
            <person name="Vierheilig J."/>
            <person name="Daims H."/>
            <person name="Horn M."/>
            <person name="Wagner M."/>
            <person name="Jensen G.J."/>
            <person name="Kyrpides N.C."/>
            <person name="Koonin E.V."/>
            <person name="Woyke T."/>
        </authorList>
    </citation>
    <scope>NUCLEOTIDE SEQUENCE</scope>
    <source>
        <strain evidence="1">ILV1</strain>
    </source>
</reference>
<protein>
    <submittedName>
        <fullName evidence="1">Uncharacterized protein</fullName>
    </submittedName>
</protein>
<gene>
    <name evidence="1" type="ORF">Indivirus_1_79</name>
</gene>
<accession>A0A1V0SCL7</accession>
<dbReference type="EMBL" id="KY684085">
    <property type="protein sequence ID" value="ARF09456.1"/>
    <property type="molecule type" value="Genomic_DNA"/>
</dbReference>
<sequence>MNKIVLCPGKIPIRNKTQPWYAPIGDYPSNYVICECCFKHYGKLLHPICFKIVYGEKYHCWCEFRTFDKSSIKINNVRVSVINPENYFRYRITKKNNEIIFNIPEDGKYQIIVENMDHKSDSKISVDVVNYDDIEVRYYDKKYPQYLIIDNDDYIVYNNLSKIEQHIDFVIKEWIKSTDPYMKSHYIRRDNKSYYSITLLFNNNEDKIINSIIEINKNLSDNNGKVVLIEDFMDSL</sequence>
<proteinExistence type="predicted"/>
<organism evidence="1">
    <name type="scientific">Indivirus ILV1</name>
    <dbReference type="NCBI Taxonomy" id="1977633"/>
    <lineage>
        <taxon>Viruses</taxon>
        <taxon>Varidnaviria</taxon>
        <taxon>Bamfordvirae</taxon>
        <taxon>Nucleocytoviricota</taxon>
        <taxon>Megaviricetes</taxon>
        <taxon>Imitervirales</taxon>
        <taxon>Mimiviridae</taxon>
        <taxon>Klosneuvirinae</taxon>
        <taxon>Indivirus</taxon>
    </lineage>
</organism>